<feature type="compositionally biased region" description="Low complexity" evidence="1">
    <location>
        <begin position="1138"/>
        <end position="1155"/>
    </location>
</feature>
<comment type="caution">
    <text evidence="2">The sequence shown here is derived from an EMBL/GenBank/DDBJ whole genome shotgun (WGS) entry which is preliminary data.</text>
</comment>
<feature type="compositionally biased region" description="Polar residues" evidence="1">
    <location>
        <begin position="216"/>
        <end position="225"/>
    </location>
</feature>
<evidence type="ECO:0000256" key="1">
    <source>
        <dbReference type="SAM" id="MobiDB-lite"/>
    </source>
</evidence>
<keyword evidence="3" id="KW-1185">Reference proteome</keyword>
<feature type="compositionally biased region" description="Basic and acidic residues" evidence="1">
    <location>
        <begin position="454"/>
        <end position="465"/>
    </location>
</feature>
<reference evidence="3" key="1">
    <citation type="journal article" date="2023" name="Mol. Phylogenet. Evol.">
        <title>Genome-scale phylogeny and comparative genomics of the fungal order Sordariales.</title>
        <authorList>
            <person name="Hensen N."/>
            <person name="Bonometti L."/>
            <person name="Westerberg I."/>
            <person name="Brannstrom I.O."/>
            <person name="Guillou S."/>
            <person name="Cros-Aarteil S."/>
            <person name="Calhoun S."/>
            <person name="Haridas S."/>
            <person name="Kuo A."/>
            <person name="Mondo S."/>
            <person name="Pangilinan J."/>
            <person name="Riley R."/>
            <person name="LaButti K."/>
            <person name="Andreopoulos B."/>
            <person name="Lipzen A."/>
            <person name="Chen C."/>
            <person name="Yan M."/>
            <person name="Daum C."/>
            <person name="Ng V."/>
            <person name="Clum A."/>
            <person name="Steindorff A."/>
            <person name="Ohm R.A."/>
            <person name="Martin F."/>
            <person name="Silar P."/>
            <person name="Natvig D.O."/>
            <person name="Lalanne C."/>
            <person name="Gautier V."/>
            <person name="Ament-Velasquez S.L."/>
            <person name="Kruys A."/>
            <person name="Hutchinson M.I."/>
            <person name="Powell A.J."/>
            <person name="Barry K."/>
            <person name="Miller A.N."/>
            <person name="Grigoriev I.V."/>
            <person name="Debuchy R."/>
            <person name="Gladieux P."/>
            <person name="Hiltunen Thoren M."/>
            <person name="Johannesson H."/>
        </authorList>
    </citation>
    <scope>NUCLEOTIDE SEQUENCE [LARGE SCALE GENOMIC DNA]</scope>
    <source>
        <strain evidence="3">CBS 340.73</strain>
    </source>
</reference>
<feature type="compositionally biased region" description="Basic and acidic residues" evidence="1">
    <location>
        <begin position="522"/>
        <end position="534"/>
    </location>
</feature>
<evidence type="ECO:0000313" key="3">
    <source>
        <dbReference type="Proteomes" id="UP001303473"/>
    </source>
</evidence>
<feature type="compositionally biased region" description="Polar residues" evidence="1">
    <location>
        <begin position="363"/>
        <end position="373"/>
    </location>
</feature>
<feature type="compositionally biased region" description="Polar residues" evidence="1">
    <location>
        <begin position="954"/>
        <end position="964"/>
    </location>
</feature>
<feature type="compositionally biased region" description="Basic and acidic residues" evidence="1">
    <location>
        <begin position="157"/>
        <end position="172"/>
    </location>
</feature>
<dbReference type="Gene3D" id="3.40.20.10">
    <property type="entry name" value="Severin"/>
    <property type="match status" value="1"/>
</dbReference>
<feature type="compositionally biased region" description="Polar residues" evidence="1">
    <location>
        <begin position="828"/>
        <end position="844"/>
    </location>
</feature>
<feature type="compositionally biased region" description="Basic and acidic residues" evidence="1">
    <location>
        <begin position="303"/>
        <end position="319"/>
    </location>
</feature>
<feature type="compositionally biased region" description="Polar residues" evidence="1">
    <location>
        <begin position="177"/>
        <end position="207"/>
    </location>
</feature>
<feature type="region of interest" description="Disordered" evidence="1">
    <location>
        <begin position="875"/>
        <end position="1126"/>
    </location>
</feature>
<feature type="compositionally biased region" description="Basic and acidic residues" evidence="1">
    <location>
        <begin position="573"/>
        <end position="604"/>
    </location>
</feature>
<feature type="compositionally biased region" description="Low complexity" evidence="1">
    <location>
        <begin position="408"/>
        <end position="423"/>
    </location>
</feature>
<protein>
    <recommendedName>
        <fullName evidence="4">ADF-H domain-containing protein</fullName>
    </recommendedName>
</protein>
<evidence type="ECO:0000313" key="2">
    <source>
        <dbReference type="EMBL" id="KAK3938343.1"/>
    </source>
</evidence>
<dbReference type="SUPFAM" id="SSF55753">
    <property type="entry name" value="Actin depolymerizing proteins"/>
    <property type="match status" value="1"/>
</dbReference>
<feature type="compositionally biased region" description="Low complexity" evidence="1">
    <location>
        <begin position="1205"/>
        <end position="1244"/>
    </location>
</feature>
<organism evidence="2 3">
    <name type="scientific">Diplogelasinospora grovesii</name>
    <dbReference type="NCBI Taxonomy" id="303347"/>
    <lineage>
        <taxon>Eukaryota</taxon>
        <taxon>Fungi</taxon>
        <taxon>Dikarya</taxon>
        <taxon>Ascomycota</taxon>
        <taxon>Pezizomycotina</taxon>
        <taxon>Sordariomycetes</taxon>
        <taxon>Sordariomycetidae</taxon>
        <taxon>Sordariales</taxon>
        <taxon>Diplogelasinosporaceae</taxon>
        <taxon>Diplogelasinospora</taxon>
    </lineage>
</organism>
<accession>A0AAN6S377</accession>
<gene>
    <name evidence="2" type="ORF">QBC46DRAFT_440956</name>
</gene>
<feature type="compositionally biased region" description="Basic and acidic residues" evidence="1">
    <location>
        <begin position="675"/>
        <end position="684"/>
    </location>
</feature>
<feature type="compositionally biased region" description="Basic and acidic residues" evidence="1">
    <location>
        <begin position="1069"/>
        <end position="1081"/>
    </location>
</feature>
<proteinExistence type="predicted"/>
<feature type="compositionally biased region" description="Basic residues" evidence="1">
    <location>
        <begin position="391"/>
        <end position="405"/>
    </location>
</feature>
<feature type="region of interest" description="Disordered" evidence="1">
    <location>
        <begin position="806"/>
        <end position="863"/>
    </location>
</feature>
<feature type="region of interest" description="Disordered" evidence="1">
    <location>
        <begin position="1138"/>
        <end position="1273"/>
    </location>
</feature>
<dbReference type="InterPro" id="IPR029006">
    <property type="entry name" value="ADF-H/Gelsolin-like_dom_sf"/>
</dbReference>
<sequence>MSLNGLDDARVKEAHEAAVAEAGGWFLLKYASRDEVELLGRGNGGIVEIRNNIAQYAEKSPLYGFLRYRRRNVIIKYLPEECSRLVQARVLVHWTAICDRFSPYDTDFSITDAKELKDTKLSAACSLHAASGSTSSSTSSLRRRRLMEIAEEEEDETREKKRQSVVDEEGRPRSPTRPETSTGTATSPPPVTLNSDLANSPENSQFADRTDPPSFTGVSRPTSPAKSFDDAGRRMSSQSSRPDIYSYSSYPYSKPKVKLGPRPSIDTTTGRPRTSAGSSGTDRPVSALPAGFKLFSKGSKKGRSQDKGEDVPDSPIKEEAEAEAEADAASLAPSIANSEDNAPESEPARPHTSSGAHGIILSSAASIRSNMTSMPPPPTKQNTMTPEKARLLKAMKLREKKKKMSLRPAAEIQPAEESAAEPSPTAPELPPEAHDEESETPAVIPEMDEPAAEDDGHQDDGRSISKADSGIGIDVGTDQASVDTHPDSHPASPTGPFSELGDSTRASSLSESTDETILASKPQDESQDESHDAEDGPAGDEETASVNPEVEQEKVDEEEHVPQIDAKGGDVQPGEHSEDAAKAAKEEEDSAPEKADEKAAESDVRPALSFADDKAVEETSQPTTAPPVPPLLRSKFAATSAQKSLGSGAEELEKSEVKASILTSERPETPINRSIEGETPKSEGSKSQFRIPLSKFSTQEKESKSPTTPNQPVIPVIIAPTPEPTEEHEAVPEAREEEPEEAAGGVSSETKRPKRRAALEPIRTDLDAADEEAKRQSLANLSDDDEFMNELQSATLQQAKHMTVSKSPINPFFPPSEAMTPKRAATGLDSSPSTTPRVVRTVSNPIRGPLLGPGDVSTSSARTVSSGAAFLHKITQQQSAADLRPKSSKIGSSISQRIKALEKLSANSGSPGDTPPKDRPSATFFSVRKAGRDTSRSPSVAGRTSSITRERTPSPFQSGESSPENGKISKRDRSGSMVSRLSVFEGGNLPRGRPESIQVTARIVRDPSHPFPRAPDPKADPTEAGPLDLKQSPLVVDVQQSRSLAPPDTQPETLASLFQRRLSKGSRRSQSEDREGKKAQEDKDDVEESPRPRRRSSLTVVKDFIKDRRDSIMGSRSPSTDNLTNLTVSASSANLLASPTISTAPSRSPSRPPSTHHNLSFPRRLSIGSRRSSLDQSSPALATGNGLSPSITTETSGNESEAEGRTGSSGSLSATTSPNPKSSSASSRASRFMRRLSNSLSSSRKNTTPSISPTVAEEDDAELEAAGLASQSRDNTAAGPTIVAFMGDVNVQFPDTLLWKRRTMCLDSQGFLILSAVQGVTAAVPAAATVKDRHHQAGSVKRYHMSDFKPPYAPEMEAQELPNSVVLDFVDGSGLQIACEDRAGQLNVLHILEEAHQTHTSFGQ</sequence>
<feature type="region of interest" description="Disordered" evidence="1">
    <location>
        <begin position="149"/>
        <end position="786"/>
    </location>
</feature>
<feature type="compositionally biased region" description="Low complexity" evidence="1">
    <location>
        <begin position="236"/>
        <end position="254"/>
    </location>
</feature>
<feature type="compositionally biased region" description="Basic and acidic residues" evidence="1">
    <location>
        <begin position="762"/>
        <end position="775"/>
    </location>
</feature>
<feature type="compositionally biased region" description="Polar residues" evidence="1">
    <location>
        <begin position="265"/>
        <end position="281"/>
    </location>
</feature>
<feature type="compositionally biased region" description="Polar residues" evidence="1">
    <location>
        <begin position="1175"/>
        <end position="1199"/>
    </location>
</feature>
<dbReference type="CDD" id="cd11282">
    <property type="entry name" value="ADF_coactosin_like"/>
    <property type="match status" value="1"/>
</dbReference>
<name>A0AAN6S377_9PEZI</name>
<feature type="compositionally biased region" description="Polar residues" evidence="1">
    <location>
        <begin position="1114"/>
        <end position="1126"/>
    </location>
</feature>
<feature type="compositionally biased region" description="Basic and acidic residues" evidence="1">
    <location>
        <begin position="725"/>
        <end position="734"/>
    </location>
</feature>
<dbReference type="EMBL" id="MU853831">
    <property type="protein sequence ID" value="KAK3938343.1"/>
    <property type="molecule type" value="Genomic_DNA"/>
</dbReference>
<feature type="compositionally biased region" description="Polar residues" evidence="1">
    <location>
        <begin position="936"/>
        <end position="947"/>
    </location>
</feature>
<evidence type="ECO:0008006" key="4">
    <source>
        <dbReference type="Google" id="ProtNLM"/>
    </source>
</evidence>
<dbReference type="Proteomes" id="UP001303473">
    <property type="component" value="Unassembled WGS sequence"/>
</dbReference>